<proteinExistence type="inferred from homology"/>
<evidence type="ECO:0000259" key="12">
    <source>
        <dbReference type="Pfam" id="PF01370"/>
    </source>
</evidence>
<feature type="domain" description="NAD-dependent epimerase/dehydratase" evidence="12">
    <location>
        <begin position="1"/>
        <end position="210"/>
    </location>
</feature>
<dbReference type="PANTHER" id="PTHR43725:SF47">
    <property type="entry name" value="UDP-GLUCOSE 4-EPIMERASE"/>
    <property type="match status" value="1"/>
</dbReference>
<dbReference type="InterPro" id="IPR036291">
    <property type="entry name" value="NAD(P)-bd_dom_sf"/>
</dbReference>
<evidence type="ECO:0000256" key="11">
    <source>
        <dbReference type="ARBA" id="ARBA00033067"/>
    </source>
</evidence>
<comment type="cofactor">
    <cofactor evidence="2">
        <name>NAD(+)</name>
        <dbReference type="ChEBI" id="CHEBI:57540"/>
    </cofactor>
</comment>
<evidence type="ECO:0000256" key="7">
    <source>
        <dbReference type="ARBA" id="ARBA00023027"/>
    </source>
</evidence>
<evidence type="ECO:0000256" key="3">
    <source>
        <dbReference type="ARBA" id="ARBA00004947"/>
    </source>
</evidence>
<dbReference type="Proteomes" id="UP001164693">
    <property type="component" value="Chromosome"/>
</dbReference>
<evidence type="ECO:0000256" key="1">
    <source>
        <dbReference type="ARBA" id="ARBA00000083"/>
    </source>
</evidence>
<gene>
    <name evidence="13" type="ORF">M6B22_09825</name>
</gene>
<dbReference type="EMBL" id="CP097463">
    <property type="protein sequence ID" value="WAX59036.1"/>
    <property type="molecule type" value="Genomic_DNA"/>
</dbReference>
<reference evidence="13" key="1">
    <citation type="submission" date="2022-05" db="EMBL/GenBank/DDBJ databases">
        <title>Jatrophihabitans sp. SB3-54 whole genome sequence.</title>
        <authorList>
            <person name="Suh M.K."/>
            <person name="Eom M.K."/>
            <person name="Kim J.S."/>
            <person name="Kim H.S."/>
            <person name="Do H.E."/>
            <person name="Shin Y.K."/>
            <person name="Lee J.-S."/>
        </authorList>
    </citation>
    <scope>NUCLEOTIDE SEQUENCE</scope>
    <source>
        <strain evidence="13">SB3-54</strain>
    </source>
</reference>
<evidence type="ECO:0000256" key="4">
    <source>
        <dbReference type="ARBA" id="ARBA00007637"/>
    </source>
</evidence>
<keyword evidence="8" id="KW-0119">Carbohydrate metabolism</keyword>
<dbReference type="SUPFAM" id="SSF51735">
    <property type="entry name" value="NAD(P)-binding Rossmann-fold domains"/>
    <property type="match status" value="1"/>
</dbReference>
<evidence type="ECO:0000313" key="13">
    <source>
        <dbReference type="EMBL" id="WAX59036.1"/>
    </source>
</evidence>
<keyword evidence="7" id="KW-0520">NAD</keyword>
<comment type="similarity">
    <text evidence="4">Belongs to the NAD(P)-dependent epimerase/dehydratase family.</text>
</comment>
<evidence type="ECO:0000256" key="10">
    <source>
        <dbReference type="ARBA" id="ARBA00031367"/>
    </source>
</evidence>
<name>A0ABY7K2F6_9ACTN</name>
<evidence type="ECO:0000313" key="14">
    <source>
        <dbReference type="Proteomes" id="UP001164693"/>
    </source>
</evidence>
<dbReference type="InterPro" id="IPR001509">
    <property type="entry name" value="Epimerase_deHydtase"/>
</dbReference>
<sequence length="313" mass="33762">MGGTRMMGDATVRHLLAAGHHVSVFNRGSRVPDWADHVSQLRGDRDVPTDLAQIAGLDIDTIVDFSAYRGAQTASLVKVLPEAVHLVHCSTGAVYAPVPQLPWAEDSPIGPWDLWGDYAREKLNTEQAARTAATGERTVTIFRLPYVLGPRNYAPREEFVLNRLLDGEEVLLPGDGKAVQHFITAEQVGESVNLLVCSRPEAGVAVYNIADQRGLCTTEGFVQLCAEAADVAVRIRPVPGPTGAEGPFDAGDCVFPFPNEAYVMDVSRAAAAGVLPVSRPLASAIDVALDALRAEPERRVWQRTAAERAWLHG</sequence>
<comment type="catalytic activity">
    <reaction evidence="1">
        <text>UDP-alpha-D-glucose = UDP-alpha-D-galactose</text>
        <dbReference type="Rhea" id="RHEA:22168"/>
        <dbReference type="ChEBI" id="CHEBI:58885"/>
        <dbReference type="ChEBI" id="CHEBI:66914"/>
        <dbReference type="EC" id="5.1.3.2"/>
    </reaction>
</comment>
<comment type="pathway">
    <text evidence="3">Carbohydrate metabolism; galactose metabolism.</text>
</comment>
<accession>A0ABY7K2F6</accession>
<keyword evidence="8" id="KW-0299">Galactose metabolism</keyword>
<evidence type="ECO:0000256" key="8">
    <source>
        <dbReference type="ARBA" id="ARBA00023144"/>
    </source>
</evidence>
<evidence type="ECO:0000256" key="9">
    <source>
        <dbReference type="ARBA" id="ARBA00023235"/>
    </source>
</evidence>
<dbReference type="Pfam" id="PF01370">
    <property type="entry name" value="Epimerase"/>
    <property type="match status" value="1"/>
</dbReference>
<organism evidence="13 14">
    <name type="scientific">Jatrophihabitans cynanchi</name>
    <dbReference type="NCBI Taxonomy" id="2944128"/>
    <lineage>
        <taxon>Bacteria</taxon>
        <taxon>Bacillati</taxon>
        <taxon>Actinomycetota</taxon>
        <taxon>Actinomycetes</taxon>
        <taxon>Jatrophihabitantales</taxon>
        <taxon>Jatrophihabitantaceae</taxon>
        <taxon>Jatrophihabitans</taxon>
    </lineage>
</organism>
<dbReference type="EC" id="5.1.3.2" evidence="5"/>
<evidence type="ECO:0000256" key="2">
    <source>
        <dbReference type="ARBA" id="ARBA00001911"/>
    </source>
</evidence>
<dbReference type="Gene3D" id="3.40.50.720">
    <property type="entry name" value="NAD(P)-binding Rossmann-like Domain"/>
    <property type="match status" value="1"/>
</dbReference>
<keyword evidence="9" id="KW-0413">Isomerase</keyword>
<keyword evidence="14" id="KW-1185">Reference proteome</keyword>
<protein>
    <recommendedName>
        <fullName evidence="6">UDP-glucose 4-epimerase</fullName>
        <ecNumber evidence="5">5.1.3.2</ecNumber>
    </recommendedName>
    <alternativeName>
        <fullName evidence="11">Galactowaldenase</fullName>
    </alternativeName>
    <alternativeName>
        <fullName evidence="10">UDP-galactose 4-epimerase</fullName>
    </alternativeName>
</protein>
<evidence type="ECO:0000256" key="5">
    <source>
        <dbReference type="ARBA" id="ARBA00013189"/>
    </source>
</evidence>
<dbReference type="RefSeq" id="WP_269445577.1">
    <property type="nucleotide sequence ID" value="NZ_CP097463.1"/>
</dbReference>
<evidence type="ECO:0000256" key="6">
    <source>
        <dbReference type="ARBA" id="ARBA00018569"/>
    </source>
</evidence>
<dbReference type="PANTHER" id="PTHR43725">
    <property type="entry name" value="UDP-GLUCOSE 4-EPIMERASE"/>
    <property type="match status" value="1"/>
</dbReference>